<dbReference type="EMBL" id="BPLR01019331">
    <property type="protein sequence ID" value="GIX66665.1"/>
    <property type="molecule type" value="Genomic_DNA"/>
</dbReference>
<dbReference type="Proteomes" id="UP001054945">
    <property type="component" value="Unassembled WGS sequence"/>
</dbReference>
<reference evidence="1 2" key="1">
    <citation type="submission" date="2021-06" db="EMBL/GenBank/DDBJ databases">
        <title>Caerostris extrusa draft genome.</title>
        <authorList>
            <person name="Kono N."/>
            <person name="Arakawa K."/>
        </authorList>
    </citation>
    <scope>NUCLEOTIDE SEQUENCE [LARGE SCALE GENOMIC DNA]</scope>
</reference>
<dbReference type="AlphaFoldDB" id="A0AAV4M484"/>
<proteinExistence type="predicted"/>
<name>A0AAV4M484_CAEEX</name>
<keyword evidence="2" id="KW-1185">Reference proteome</keyword>
<organism evidence="1 2">
    <name type="scientific">Caerostris extrusa</name>
    <name type="common">Bark spider</name>
    <name type="synonym">Caerostris bankana</name>
    <dbReference type="NCBI Taxonomy" id="172846"/>
    <lineage>
        <taxon>Eukaryota</taxon>
        <taxon>Metazoa</taxon>
        <taxon>Ecdysozoa</taxon>
        <taxon>Arthropoda</taxon>
        <taxon>Chelicerata</taxon>
        <taxon>Arachnida</taxon>
        <taxon>Araneae</taxon>
        <taxon>Araneomorphae</taxon>
        <taxon>Entelegynae</taxon>
        <taxon>Araneoidea</taxon>
        <taxon>Araneidae</taxon>
        <taxon>Caerostris</taxon>
    </lineage>
</organism>
<comment type="caution">
    <text evidence="1">The sequence shown here is derived from an EMBL/GenBank/DDBJ whole genome shotgun (WGS) entry which is preliminary data.</text>
</comment>
<protein>
    <submittedName>
        <fullName evidence="1">Uncharacterized protein</fullName>
    </submittedName>
</protein>
<evidence type="ECO:0000313" key="1">
    <source>
        <dbReference type="EMBL" id="GIX66665.1"/>
    </source>
</evidence>
<gene>
    <name evidence="1" type="ORF">CEXT_82611</name>
</gene>
<accession>A0AAV4M484</accession>
<evidence type="ECO:0000313" key="2">
    <source>
        <dbReference type="Proteomes" id="UP001054945"/>
    </source>
</evidence>
<sequence>MPFLISPWEWCHRQSEICAISFQPQRGSSQISQHGPVGITKYGGHPSPTTQSACHPGRAVGITRITAQLRSIFLLLGMVENDMETGKGRSFMLDFLNCARAAANERFQERATQLALANACTYVWGFCQHVEPARE</sequence>